<keyword evidence="9" id="KW-1185">Reference proteome</keyword>
<feature type="domain" description="Exostosin GT47" evidence="7">
    <location>
        <begin position="198"/>
        <end position="341"/>
    </location>
</feature>
<accession>A0ABR0XGA8</accession>
<comment type="similarity">
    <text evidence="2">Belongs to the glycosyltransferase 47 family.</text>
</comment>
<dbReference type="EMBL" id="JABTTQ020000004">
    <property type="protein sequence ID" value="KAK6158180.1"/>
    <property type="molecule type" value="Genomic_DNA"/>
</dbReference>
<keyword evidence="3" id="KW-0328">Glycosyltransferase</keyword>
<evidence type="ECO:0000313" key="9">
    <source>
        <dbReference type="Proteomes" id="UP001318860"/>
    </source>
</evidence>
<evidence type="ECO:0000256" key="6">
    <source>
        <dbReference type="SAM" id="Phobius"/>
    </source>
</evidence>
<name>A0ABR0XGA8_REHGL</name>
<comment type="subcellular location">
    <subcellularLocation>
        <location evidence="1">Golgi apparatus membrane</location>
        <topology evidence="1">Single-pass type II membrane protein</topology>
    </subcellularLocation>
</comment>
<evidence type="ECO:0000256" key="1">
    <source>
        <dbReference type="ARBA" id="ARBA00004323"/>
    </source>
</evidence>
<protein>
    <recommendedName>
        <fullName evidence="7">Exostosin GT47 domain-containing protein</fullName>
    </recommendedName>
</protein>
<evidence type="ECO:0000313" key="8">
    <source>
        <dbReference type="EMBL" id="KAK6158180.1"/>
    </source>
</evidence>
<keyword evidence="6" id="KW-1133">Transmembrane helix</keyword>
<dbReference type="Pfam" id="PF03016">
    <property type="entry name" value="Exostosin_GT47"/>
    <property type="match status" value="1"/>
</dbReference>
<sequence length="401" mass="46112">MAVSVSRKKTRLSKKIQADNELGFVCSFFEKILFRVPAAIFVLVFIYVWSSSTAIFSGNVVHVCVSSRKLNNLYCLSAGTQPNFEIPVSVVKNSSSNGEEIKQVADFGIKIDVPIANDSSTSRINGNAIISSGKMATKLWKTLTGKSRNSYKRSVLDLKFEPRDIMRGKRDLRLRIAIEVQQRLALPMRRNDPVDSSKNDASVGRAREKLGRGWHHTHQYSLEPIFHARVLNHPCRVYDPNFARMFYVPYYGGLDVLRWHFKNVSNDVKDSLGLDLIRWLESQGPWYKNLGKDHVFVLGKNSWDFRRNDKSSWGTRLLELDEMQNPIKLLIERQPWVRKATSGYLIRRISILGQTMMSWSWRLKVLKSNREAFVTLVRLGFDSIHLDKDHPVGTNRPMRLD</sequence>
<keyword evidence="6" id="KW-0472">Membrane</keyword>
<dbReference type="PANTHER" id="PTHR11062">
    <property type="entry name" value="EXOSTOSIN HEPARAN SULFATE GLYCOSYLTRANSFERASE -RELATED"/>
    <property type="match status" value="1"/>
</dbReference>
<dbReference type="InterPro" id="IPR004263">
    <property type="entry name" value="Exostosin"/>
</dbReference>
<evidence type="ECO:0000256" key="3">
    <source>
        <dbReference type="ARBA" id="ARBA00022676"/>
    </source>
</evidence>
<reference evidence="8 9" key="1">
    <citation type="journal article" date="2021" name="Comput. Struct. Biotechnol. J.">
        <title>De novo genome assembly of the potent medicinal plant Rehmannia glutinosa using nanopore technology.</title>
        <authorList>
            <person name="Ma L."/>
            <person name="Dong C."/>
            <person name="Song C."/>
            <person name="Wang X."/>
            <person name="Zheng X."/>
            <person name="Niu Y."/>
            <person name="Chen S."/>
            <person name="Feng W."/>
        </authorList>
    </citation>
    <scope>NUCLEOTIDE SEQUENCE [LARGE SCALE GENOMIC DNA]</scope>
    <source>
        <strain evidence="8">DH-2019</strain>
    </source>
</reference>
<evidence type="ECO:0000256" key="4">
    <source>
        <dbReference type="ARBA" id="ARBA00022968"/>
    </source>
</evidence>
<evidence type="ECO:0000256" key="5">
    <source>
        <dbReference type="ARBA" id="ARBA00023034"/>
    </source>
</evidence>
<dbReference type="PANTHER" id="PTHR11062:SF117">
    <property type="entry name" value="XYLOGLUCAN-SPECIFIC GALACTURONOSYLTRANSFERASE 1"/>
    <property type="match status" value="1"/>
</dbReference>
<organism evidence="8 9">
    <name type="scientific">Rehmannia glutinosa</name>
    <name type="common">Chinese foxglove</name>
    <dbReference type="NCBI Taxonomy" id="99300"/>
    <lineage>
        <taxon>Eukaryota</taxon>
        <taxon>Viridiplantae</taxon>
        <taxon>Streptophyta</taxon>
        <taxon>Embryophyta</taxon>
        <taxon>Tracheophyta</taxon>
        <taxon>Spermatophyta</taxon>
        <taxon>Magnoliopsida</taxon>
        <taxon>eudicotyledons</taxon>
        <taxon>Gunneridae</taxon>
        <taxon>Pentapetalae</taxon>
        <taxon>asterids</taxon>
        <taxon>lamiids</taxon>
        <taxon>Lamiales</taxon>
        <taxon>Orobanchaceae</taxon>
        <taxon>Rehmannieae</taxon>
        <taxon>Rehmannia</taxon>
    </lineage>
</organism>
<evidence type="ECO:0000256" key="2">
    <source>
        <dbReference type="ARBA" id="ARBA00010271"/>
    </source>
</evidence>
<dbReference type="Proteomes" id="UP001318860">
    <property type="component" value="Unassembled WGS sequence"/>
</dbReference>
<keyword evidence="4" id="KW-0735">Signal-anchor</keyword>
<dbReference type="InterPro" id="IPR040911">
    <property type="entry name" value="Exostosin_GT47"/>
</dbReference>
<keyword evidence="3" id="KW-0808">Transferase</keyword>
<keyword evidence="5" id="KW-0333">Golgi apparatus</keyword>
<comment type="caution">
    <text evidence="8">The sequence shown here is derived from an EMBL/GenBank/DDBJ whole genome shotgun (WGS) entry which is preliminary data.</text>
</comment>
<evidence type="ECO:0000259" key="7">
    <source>
        <dbReference type="Pfam" id="PF03016"/>
    </source>
</evidence>
<proteinExistence type="inferred from homology"/>
<feature type="transmembrane region" description="Helical" evidence="6">
    <location>
        <begin position="32"/>
        <end position="50"/>
    </location>
</feature>
<gene>
    <name evidence="8" type="ORF">DH2020_005494</name>
</gene>
<keyword evidence="6" id="KW-0812">Transmembrane</keyword>